<reference evidence="3" key="1">
    <citation type="journal article" date="2020" name="Stud. Mycol.">
        <title>101 Dothideomycetes genomes: a test case for predicting lifestyles and emergence of pathogens.</title>
        <authorList>
            <person name="Haridas S."/>
            <person name="Albert R."/>
            <person name="Binder M."/>
            <person name="Bloem J."/>
            <person name="Labutti K."/>
            <person name="Salamov A."/>
            <person name="Andreopoulos B."/>
            <person name="Baker S."/>
            <person name="Barry K."/>
            <person name="Bills G."/>
            <person name="Bluhm B."/>
            <person name="Cannon C."/>
            <person name="Castanera R."/>
            <person name="Culley D."/>
            <person name="Daum C."/>
            <person name="Ezra D."/>
            <person name="Gonzalez J."/>
            <person name="Henrissat B."/>
            <person name="Kuo A."/>
            <person name="Liang C."/>
            <person name="Lipzen A."/>
            <person name="Lutzoni F."/>
            <person name="Magnuson J."/>
            <person name="Mondo S."/>
            <person name="Nolan M."/>
            <person name="Ohm R."/>
            <person name="Pangilinan J."/>
            <person name="Park H.-J."/>
            <person name="Ramirez L."/>
            <person name="Alfaro M."/>
            <person name="Sun H."/>
            <person name="Tritt A."/>
            <person name="Yoshinaga Y."/>
            <person name="Zwiers L.-H."/>
            <person name="Turgeon B."/>
            <person name="Goodwin S."/>
            <person name="Spatafora J."/>
            <person name="Crous P."/>
            <person name="Grigoriev I."/>
        </authorList>
    </citation>
    <scope>NUCLEOTIDE SEQUENCE</scope>
    <source>
        <strain evidence="3">CBS 115976</strain>
    </source>
</reference>
<name>A0A6A6U145_9PEZI</name>
<evidence type="ECO:0000256" key="1">
    <source>
        <dbReference type="SAM" id="MobiDB-lite"/>
    </source>
</evidence>
<evidence type="ECO:0000313" key="4">
    <source>
        <dbReference type="Proteomes" id="UP000799302"/>
    </source>
</evidence>
<proteinExistence type="predicted"/>
<keyword evidence="4" id="KW-1185">Reference proteome</keyword>
<dbReference type="Proteomes" id="UP000799302">
    <property type="component" value="Unassembled WGS sequence"/>
</dbReference>
<evidence type="ECO:0000313" key="3">
    <source>
        <dbReference type="EMBL" id="KAF2665331.1"/>
    </source>
</evidence>
<protein>
    <recommendedName>
        <fullName evidence="2">DUF7918 domain-containing protein</fullName>
    </recommendedName>
</protein>
<feature type="region of interest" description="Disordered" evidence="1">
    <location>
        <begin position="370"/>
        <end position="434"/>
    </location>
</feature>
<dbReference type="InterPro" id="IPR057678">
    <property type="entry name" value="DUF7918"/>
</dbReference>
<dbReference type="PANTHER" id="PTHR36223:SF1">
    <property type="entry name" value="TRANSCRIPTION ELONGATION FACTOR EAF N-TERMINAL DOMAIN-CONTAINING PROTEIN"/>
    <property type="match status" value="1"/>
</dbReference>
<evidence type="ECO:0000259" key="2">
    <source>
        <dbReference type="Pfam" id="PF25534"/>
    </source>
</evidence>
<organism evidence="3 4">
    <name type="scientific">Microthyrium microscopicum</name>
    <dbReference type="NCBI Taxonomy" id="703497"/>
    <lineage>
        <taxon>Eukaryota</taxon>
        <taxon>Fungi</taxon>
        <taxon>Dikarya</taxon>
        <taxon>Ascomycota</taxon>
        <taxon>Pezizomycotina</taxon>
        <taxon>Dothideomycetes</taxon>
        <taxon>Dothideomycetes incertae sedis</taxon>
        <taxon>Microthyriales</taxon>
        <taxon>Microthyriaceae</taxon>
        <taxon>Microthyrium</taxon>
    </lineage>
</organism>
<feature type="domain" description="DUF7918" evidence="2">
    <location>
        <begin position="9"/>
        <end position="246"/>
    </location>
</feature>
<dbReference type="EMBL" id="MU004240">
    <property type="protein sequence ID" value="KAF2665331.1"/>
    <property type="molecule type" value="Genomic_DNA"/>
</dbReference>
<dbReference type="OrthoDB" id="3364132at2759"/>
<dbReference type="AlphaFoldDB" id="A0A6A6U145"/>
<accession>A0A6A6U145</accession>
<sequence length="434" mass="47623">MAVINGVPGVTVTIHLNGRKTPTEEYESPRLLESDRQAEFLQTTRYIESITDATIEIAIQVDPDFVSRFDCNFESVIYLDGAYAAGILCEASEVPKTIRKKGVHEHIDDANSFRKLKFTDDILAHLTAGMAIRSSEPGTRRLDGEVGEILIKIRRWKGVSVPAEQFDGLKASRRALFSNRLAHATASEIENNGISHIIDFGPAQKRALSSLVDFSKSQELDTNEKPLGQFRFLYRCRSHLQALGVLAPPSHPPDGKSKNNHIAAKGQLVLTLHPKRERDEGEPESYAIPGQAFALAHRPKKEPIFRFPSYANMGSAQSVPGQSNLAVTYTFGTNAEDQARERKIDRTQCAVATTKDKPVNIATISRITRSSRTKASLVQLDPSGRVAQMQDQKRGYDNDDTADGGSDTSDDDPTEYSSDGSMKSGSGSGDSDDN</sequence>
<dbReference type="Pfam" id="PF25534">
    <property type="entry name" value="DUF7918"/>
    <property type="match status" value="1"/>
</dbReference>
<feature type="compositionally biased region" description="Acidic residues" evidence="1">
    <location>
        <begin position="398"/>
        <end position="414"/>
    </location>
</feature>
<gene>
    <name evidence="3" type="ORF">BT63DRAFT_442750</name>
</gene>
<dbReference type="PANTHER" id="PTHR36223">
    <property type="entry name" value="BETA-LACTAMASE-TYPE TRANSPEPTIDASE FOLD DOMAIN CONTAINING PROTEIN"/>
    <property type="match status" value="1"/>
</dbReference>